<sequence length="516" mass="57549">MSELSRQGFLTECEREQLHHAQAIQPNGALLGGMTGDSRLRFASVNLADWIGYPAEAALGRSLVELLPDFPPSTDIPADAWMHPATGKRLYPDLCSGPRGSLDGLLSCNGRNWLLELETALPASQQREAYRPVTHRLYRMPYTETDWTRYCQYLADELRVASGFERVMIYRFRDDGCGEVISESLIDGLAPYLGLRYPASDIPQIARQIYLSNRHRQIADAEAIPVPILADEGVLADLTLSDLRAVSPVHLDYLKNMGVTASLSFSLVLKERLWGLIACHHRLPRALPLPVRERCADLAQVFTLAISGYQSTRSLLDIGQSDDAIARLIDALHQTDLRRRRGMGHAEDTDPMLGEALLAMVGATGAALVEDRSIVSFGITPDRAAIRAQVDWLQRQVSAPIFATHALSLVFPPAAACADCASGLLAVRVGRFAETNERAFLWWRPEQPQAVYWAGDPRKTNLFDPQRQILSPRSSFERWIETSSSHSEPWSNADLLCARKFRSLVLHDIYAEILRR</sequence>
<dbReference type="SUPFAM" id="SSF55785">
    <property type="entry name" value="PYP-like sensor domain (PAS domain)"/>
    <property type="match status" value="1"/>
</dbReference>
<dbReference type="Gene3D" id="3.30.450.20">
    <property type="entry name" value="PAS domain"/>
    <property type="match status" value="1"/>
</dbReference>
<accession>A0A4R3MU60</accession>
<keyword evidence="2" id="KW-0716">Sensory transduction</keyword>
<dbReference type="Pfam" id="PF00360">
    <property type="entry name" value="PHY"/>
    <property type="match status" value="1"/>
</dbReference>
<keyword evidence="1" id="KW-0600">Photoreceptor protein</keyword>
<dbReference type="GO" id="GO:0009881">
    <property type="term" value="F:photoreceptor activity"/>
    <property type="evidence" value="ECO:0007669"/>
    <property type="project" value="UniProtKB-KW"/>
</dbReference>
<evidence type="ECO:0000313" key="7">
    <source>
        <dbReference type="Proteomes" id="UP000295717"/>
    </source>
</evidence>
<dbReference type="InterPro" id="IPR016132">
    <property type="entry name" value="Phyto_chromo_attachment"/>
</dbReference>
<dbReference type="OrthoDB" id="9808408at2"/>
<evidence type="ECO:0000256" key="2">
    <source>
        <dbReference type="ARBA" id="ARBA00022606"/>
    </source>
</evidence>
<dbReference type="InterPro" id="IPR003018">
    <property type="entry name" value="GAF"/>
</dbReference>
<dbReference type="Gene3D" id="3.30.450.40">
    <property type="match status" value="1"/>
</dbReference>
<comment type="caution">
    <text evidence="6">The sequence shown here is derived from an EMBL/GenBank/DDBJ whole genome shotgun (WGS) entry which is preliminary data.</text>
</comment>
<evidence type="ECO:0000259" key="5">
    <source>
        <dbReference type="PROSITE" id="PS50046"/>
    </source>
</evidence>
<dbReference type="InterPro" id="IPR029016">
    <property type="entry name" value="GAF-like_dom_sf"/>
</dbReference>
<dbReference type="SUPFAM" id="SSF55781">
    <property type="entry name" value="GAF domain-like"/>
    <property type="match status" value="2"/>
</dbReference>
<dbReference type="Pfam" id="PF01590">
    <property type="entry name" value="GAF"/>
    <property type="match status" value="1"/>
</dbReference>
<dbReference type="InterPro" id="IPR043150">
    <property type="entry name" value="Phytochrome_PHY_sf"/>
</dbReference>
<dbReference type="InterPro" id="IPR035965">
    <property type="entry name" value="PAS-like_dom_sf"/>
</dbReference>
<dbReference type="InterPro" id="IPR001294">
    <property type="entry name" value="Phytochrome"/>
</dbReference>
<keyword evidence="3" id="KW-0157">Chromophore</keyword>
<dbReference type="PROSITE" id="PS50046">
    <property type="entry name" value="PHYTOCHROME_2"/>
    <property type="match status" value="1"/>
</dbReference>
<dbReference type="GO" id="GO:0006355">
    <property type="term" value="P:regulation of DNA-templated transcription"/>
    <property type="evidence" value="ECO:0007669"/>
    <property type="project" value="InterPro"/>
</dbReference>
<dbReference type="Proteomes" id="UP000295717">
    <property type="component" value="Unassembled WGS sequence"/>
</dbReference>
<evidence type="ECO:0000313" key="6">
    <source>
        <dbReference type="EMBL" id="TCT18831.1"/>
    </source>
</evidence>
<evidence type="ECO:0000256" key="4">
    <source>
        <dbReference type="ARBA" id="ARBA00023170"/>
    </source>
</evidence>
<keyword evidence="7" id="KW-1185">Reference proteome</keyword>
<dbReference type="RefSeq" id="WP_132978444.1">
    <property type="nucleotide sequence ID" value="NZ_SMAO01000011.1"/>
</dbReference>
<protein>
    <submittedName>
        <fullName evidence="6">PAS domain-containing protein</fullName>
    </submittedName>
</protein>
<keyword evidence="4" id="KW-0675">Receptor</keyword>
<dbReference type="Gene3D" id="3.30.450.270">
    <property type="match status" value="1"/>
</dbReference>
<name>A0A4R3MU60_9GAMM</name>
<feature type="domain" description="Phytochrome chromophore attachment site" evidence="5">
    <location>
        <begin position="146"/>
        <end position="300"/>
    </location>
</feature>
<evidence type="ECO:0000256" key="1">
    <source>
        <dbReference type="ARBA" id="ARBA00022543"/>
    </source>
</evidence>
<organism evidence="6 7">
    <name type="scientific">Thiobaca trueperi</name>
    <dbReference type="NCBI Taxonomy" id="127458"/>
    <lineage>
        <taxon>Bacteria</taxon>
        <taxon>Pseudomonadati</taxon>
        <taxon>Pseudomonadota</taxon>
        <taxon>Gammaproteobacteria</taxon>
        <taxon>Chromatiales</taxon>
        <taxon>Chromatiaceae</taxon>
        <taxon>Thiobaca</taxon>
    </lineage>
</organism>
<dbReference type="GO" id="GO:0009584">
    <property type="term" value="P:detection of visible light"/>
    <property type="evidence" value="ECO:0007669"/>
    <property type="project" value="InterPro"/>
</dbReference>
<dbReference type="PRINTS" id="PR01033">
    <property type="entry name" value="PHYTOCHROME"/>
</dbReference>
<dbReference type="InterPro" id="IPR013654">
    <property type="entry name" value="PAS_2"/>
</dbReference>
<gene>
    <name evidence="6" type="ORF">EDC35_11130</name>
</gene>
<dbReference type="SMART" id="SM00065">
    <property type="entry name" value="GAF"/>
    <property type="match status" value="1"/>
</dbReference>
<dbReference type="InterPro" id="IPR013515">
    <property type="entry name" value="Phytochrome_cen-reg"/>
</dbReference>
<dbReference type="AlphaFoldDB" id="A0A4R3MU60"/>
<reference evidence="6 7" key="1">
    <citation type="submission" date="2019-03" db="EMBL/GenBank/DDBJ databases">
        <title>Genomic Encyclopedia of Type Strains, Phase IV (KMG-IV): sequencing the most valuable type-strain genomes for metagenomic binning, comparative biology and taxonomic classification.</title>
        <authorList>
            <person name="Goeker M."/>
        </authorList>
    </citation>
    <scope>NUCLEOTIDE SEQUENCE [LARGE SCALE GENOMIC DNA]</scope>
    <source>
        <strain evidence="6 7">DSM 13587</strain>
    </source>
</reference>
<proteinExistence type="predicted"/>
<dbReference type="Pfam" id="PF08446">
    <property type="entry name" value="PAS_2"/>
    <property type="match status" value="1"/>
</dbReference>
<dbReference type="EMBL" id="SMAO01000011">
    <property type="protein sequence ID" value="TCT18831.1"/>
    <property type="molecule type" value="Genomic_DNA"/>
</dbReference>
<evidence type="ECO:0000256" key="3">
    <source>
        <dbReference type="ARBA" id="ARBA00022991"/>
    </source>
</evidence>